<dbReference type="RefSeq" id="WP_129174666.1">
    <property type="nucleotide sequence ID" value="NZ_JACCBI010000001.1"/>
</dbReference>
<dbReference type="InterPro" id="IPR036573">
    <property type="entry name" value="CBM_sf_5/12"/>
</dbReference>
<dbReference type="PANTHER" id="PTHR42976:SF1">
    <property type="entry name" value="GH18 DOMAIN-CONTAINING PROTEIN-RELATED"/>
    <property type="match status" value="1"/>
</dbReference>
<accession>A0A4Q2M9J6</accession>
<dbReference type="EMBL" id="SDPM01000004">
    <property type="protein sequence ID" value="RXZ86711.1"/>
    <property type="molecule type" value="Genomic_DNA"/>
</dbReference>
<reference evidence="3 6" key="2">
    <citation type="submission" date="2020-07" db="EMBL/GenBank/DDBJ databases">
        <title>Sequencing the genomes of 1000 actinobacteria strains.</title>
        <authorList>
            <person name="Klenk H.-P."/>
        </authorList>
    </citation>
    <scope>NUCLEOTIDE SEQUENCE [LARGE SCALE GENOMIC DNA]</scope>
    <source>
        <strain evidence="3 6">DSM 23870</strain>
    </source>
</reference>
<dbReference type="PANTHER" id="PTHR42976">
    <property type="entry name" value="BIFUNCTIONAL CHITINASE/LYSOZYME-RELATED"/>
    <property type="match status" value="1"/>
</dbReference>
<dbReference type="SUPFAM" id="SSF51055">
    <property type="entry name" value="Carbohydrate binding domain"/>
    <property type="match status" value="2"/>
</dbReference>
<proteinExistence type="predicted"/>
<dbReference type="GO" id="GO:0005576">
    <property type="term" value="C:extracellular region"/>
    <property type="evidence" value="ECO:0007669"/>
    <property type="project" value="InterPro"/>
</dbReference>
<gene>
    <name evidence="3" type="ORF">BJ972_000918</name>
    <name evidence="4" type="ORF">ESP50_10040</name>
</gene>
<dbReference type="GO" id="GO:0005975">
    <property type="term" value="P:carbohydrate metabolic process"/>
    <property type="evidence" value="ECO:0007669"/>
    <property type="project" value="InterPro"/>
</dbReference>
<dbReference type="InterPro" id="IPR017853">
    <property type="entry name" value="GH"/>
</dbReference>
<keyword evidence="5" id="KW-1185">Reference proteome</keyword>
<dbReference type="Proteomes" id="UP000292686">
    <property type="component" value="Unassembled WGS sequence"/>
</dbReference>
<reference evidence="4 5" key="1">
    <citation type="submission" date="2019-01" db="EMBL/GenBank/DDBJ databases">
        <title>Agromyces.</title>
        <authorList>
            <person name="Li J."/>
        </authorList>
    </citation>
    <scope>NUCLEOTIDE SEQUENCE [LARGE SCALE GENOMIC DNA]</scope>
    <source>
        <strain evidence="4 5">DSM 23870</strain>
    </source>
</reference>
<dbReference type="GO" id="GO:0030246">
    <property type="term" value="F:carbohydrate binding"/>
    <property type="evidence" value="ECO:0007669"/>
    <property type="project" value="InterPro"/>
</dbReference>
<dbReference type="Gene3D" id="2.10.10.20">
    <property type="entry name" value="Carbohydrate-binding module superfamily 5/12"/>
    <property type="match status" value="2"/>
</dbReference>
<dbReference type="CDD" id="cd12215">
    <property type="entry name" value="ChiC_BD"/>
    <property type="match status" value="2"/>
</dbReference>
<evidence type="ECO:0000313" key="4">
    <source>
        <dbReference type="EMBL" id="RXZ86711.1"/>
    </source>
</evidence>
<dbReference type="GO" id="GO:0008843">
    <property type="term" value="F:endochitinase activity"/>
    <property type="evidence" value="ECO:0007669"/>
    <property type="project" value="UniProtKB-EC"/>
</dbReference>
<sequence>MSSIETTRRLSPWRVGIALLALGGLGTAAVFGMQSWAANATAEPDEPWFAAYVDVTATPHYAFETPADPTAPDVMLSFVVASPTADCEPSWGAAYTLDEASSALDLDRRIARLQQNGGAVAVSFGGQANDELALTCTDTSDLEKAYADVVERYGTGTIDLDIEGDALRDRAANIRRATAIADLQSARRAAGEPLAVWLTLPVAPGGMTEDATTTIAEFLAADVDLAGVNLMTMNYGASLEDGVTMVDAAESALSEARRQLGALYTRAGQSISDRDLRSKIGATPMIGQNDVSDEVFTIADAEELNAWALEEKLGRVSMWSANRDQECGSNYVATAIVSDACSGVSQDGDTFTAVLSAGFTGSLALDEHLITTPEPTTAAEAVDDPATSPYPIWAADGSYVTGAKVVWHRNVYEAKWWTRGDLPDNPVLNSWETPWQLIGPVMPGETPVPQAVLPAGTYPDWSGTVAYQKRDRVLFGGVPFEAKWWTQGDSPEASAADADSSPWVALTQKQIDVLMAPAADPTPVP</sequence>
<evidence type="ECO:0000313" key="5">
    <source>
        <dbReference type="Proteomes" id="UP000292686"/>
    </source>
</evidence>
<dbReference type="Proteomes" id="UP000581087">
    <property type="component" value="Unassembled WGS sequence"/>
</dbReference>
<dbReference type="OrthoDB" id="99456at2"/>
<feature type="domain" description="Chitin-binding type-3" evidence="2">
    <location>
        <begin position="390"/>
        <end position="438"/>
    </location>
</feature>
<feature type="domain" description="Chitin-binding type-3" evidence="2">
    <location>
        <begin position="458"/>
        <end position="506"/>
    </location>
</feature>
<evidence type="ECO:0000313" key="6">
    <source>
        <dbReference type="Proteomes" id="UP000581087"/>
    </source>
</evidence>
<comment type="caution">
    <text evidence="4">The sequence shown here is derived from an EMBL/GenBank/DDBJ whole genome shotgun (WGS) entry which is preliminary data.</text>
</comment>
<evidence type="ECO:0000313" key="3">
    <source>
        <dbReference type="EMBL" id="NYD66399.1"/>
    </source>
</evidence>
<name>A0A4Q2M9J6_9MICO</name>
<dbReference type="SUPFAM" id="SSF51445">
    <property type="entry name" value="(Trans)glycosidases"/>
    <property type="match status" value="1"/>
</dbReference>
<dbReference type="AlphaFoldDB" id="A0A4Q2M9J6"/>
<evidence type="ECO:0000259" key="2">
    <source>
        <dbReference type="SMART" id="SM00495"/>
    </source>
</evidence>
<dbReference type="CDD" id="cd06543">
    <property type="entry name" value="GH18_PF-ChiA-like"/>
    <property type="match status" value="1"/>
</dbReference>
<keyword evidence="3" id="KW-0326">Glycosidase</keyword>
<dbReference type="InterPro" id="IPR003610">
    <property type="entry name" value="CBM5/12"/>
</dbReference>
<dbReference type="SMART" id="SM00495">
    <property type="entry name" value="ChtBD3"/>
    <property type="match status" value="2"/>
</dbReference>
<dbReference type="InterPro" id="IPR052750">
    <property type="entry name" value="GH18_Chitinase"/>
</dbReference>
<dbReference type="EC" id="3.2.1.14" evidence="3"/>
<organism evidence="4 5">
    <name type="scientific">Agromyces atrinae</name>
    <dbReference type="NCBI Taxonomy" id="592376"/>
    <lineage>
        <taxon>Bacteria</taxon>
        <taxon>Bacillati</taxon>
        <taxon>Actinomycetota</taxon>
        <taxon>Actinomycetes</taxon>
        <taxon>Micrococcales</taxon>
        <taxon>Microbacteriaceae</taxon>
        <taxon>Agromyces</taxon>
    </lineage>
</organism>
<protein>
    <submittedName>
        <fullName evidence="3">Chitinase</fullName>
        <ecNumber evidence="3">3.2.1.14</ecNumber>
    </submittedName>
    <submittedName>
        <fullName evidence="4">Glycosyl hydrolase family 18</fullName>
    </submittedName>
</protein>
<dbReference type="EMBL" id="JACCBI010000001">
    <property type="protein sequence ID" value="NYD66399.1"/>
    <property type="molecule type" value="Genomic_DNA"/>
</dbReference>
<evidence type="ECO:0000256" key="1">
    <source>
        <dbReference type="ARBA" id="ARBA00022801"/>
    </source>
</evidence>
<dbReference type="Gene3D" id="3.20.20.80">
    <property type="entry name" value="Glycosidases"/>
    <property type="match status" value="1"/>
</dbReference>
<keyword evidence="1 4" id="KW-0378">Hydrolase</keyword>